<proteinExistence type="predicted"/>
<evidence type="ECO:0000256" key="5">
    <source>
        <dbReference type="ARBA" id="ARBA00022573"/>
    </source>
</evidence>
<dbReference type="InterPro" id="IPR015421">
    <property type="entry name" value="PyrdxlP-dep_Trfase_major"/>
</dbReference>
<dbReference type="InterPro" id="IPR004839">
    <property type="entry name" value="Aminotransferase_I/II_large"/>
</dbReference>
<comment type="caution">
    <text evidence="11">The sequence shown here is derived from an EMBL/GenBank/DDBJ whole genome shotgun (WGS) entry which is preliminary data.</text>
</comment>
<comment type="function">
    <text evidence="2">Decarboxylates L-threonine-O-3-phosphate to yield (R)-1-amino-2-propanol O-2-phosphate, the precursor for the linkage between the nucleotide loop and the corrin ring in cobalamin.</text>
</comment>
<evidence type="ECO:0000256" key="8">
    <source>
        <dbReference type="ARBA" id="ARBA00029996"/>
    </source>
</evidence>
<dbReference type="InterPro" id="IPR005860">
    <property type="entry name" value="CobD"/>
</dbReference>
<evidence type="ECO:0000259" key="10">
    <source>
        <dbReference type="Pfam" id="PF00155"/>
    </source>
</evidence>
<evidence type="ECO:0000256" key="7">
    <source>
        <dbReference type="ARBA" id="ARBA00023239"/>
    </source>
</evidence>
<dbReference type="Proteomes" id="UP000623678">
    <property type="component" value="Unassembled WGS sequence"/>
</dbReference>
<accession>A0A926ICD6</accession>
<evidence type="ECO:0000256" key="2">
    <source>
        <dbReference type="ARBA" id="ARBA00003444"/>
    </source>
</evidence>
<comment type="cofactor">
    <cofactor evidence="1">
        <name>pyridoxal 5'-phosphate</name>
        <dbReference type="ChEBI" id="CHEBI:597326"/>
    </cofactor>
</comment>
<keyword evidence="12" id="KW-1185">Reference proteome</keyword>
<comment type="pathway">
    <text evidence="3">Cofactor biosynthesis; adenosylcobalamin biosynthesis.</text>
</comment>
<sequence>MSEFIHGGDIYSLQEEVLDFSANINPFGLPKKAKEALEKSMDTWCAYPDPFCRRLTQKLSEKIGVQQERILFSNGAADILYRLVYALKPKNALLLAPAFGEYELALKTVGCNISYHAVYEKDLFVLKEDILKKITPNLDILFLCNPNNPTGQPIQKQLMERIIKRCAEKQVLLAVDECFVDFLENPQEYSVLSQIEKHPNLVILNAFTKLYGLAGLRLGYGIFGDTELLKKTAACAQPWGVSAPAQAAGLAALEDQEYLQKTKKWLPDQREYLASSLRRLGFTIYGSQANYIFFKANNYRELKEKLLEKRILIRACENFRGLDNRFYRAAVRLPAENKKLIEAISEILKD</sequence>
<evidence type="ECO:0000313" key="12">
    <source>
        <dbReference type="Proteomes" id="UP000623678"/>
    </source>
</evidence>
<dbReference type="EC" id="4.1.1.81" evidence="4"/>
<dbReference type="NCBIfam" id="TIGR01140">
    <property type="entry name" value="L_thr_O3P_dcar"/>
    <property type="match status" value="1"/>
</dbReference>
<gene>
    <name evidence="11" type="ORF">H8705_05770</name>
</gene>
<dbReference type="Pfam" id="PF00155">
    <property type="entry name" value="Aminotran_1_2"/>
    <property type="match status" value="1"/>
</dbReference>
<dbReference type="RefSeq" id="WP_262394866.1">
    <property type="nucleotide sequence ID" value="NZ_JACRTD010000003.1"/>
</dbReference>
<dbReference type="Gene3D" id="3.40.640.10">
    <property type="entry name" value="Type I PLP-dependent aspartate aminotransferase-like (Major domain)"/>
    <property type="match status" value="1"/>
</dbReference>
<dbReference type="InterPro" id="IPR015424">
    <property type="entry name" value="PyrdxlP-dep_Trfase"/>
</dbReference>
<dbReference type="PANTHER" id="PTHR42885:SF1">
    <property type="entry name" value="THREONINE-PHOSPHATE DECARBOXYLASE"/>
    <property type="match status" value="1"/>
</dbReference>
<dbReference type="GO" id="GO:0009236">
    <property type="term" value="P:cobalamin biosynthetic process"/>
    <property type="evidence" value="ECO:0007669"/>
    <property type="project" value="UniProtKB-KW"/>
</dbReference>
<evidence type="ECO:0000313" key="11">
    <source>
        <dbReference type="EMBL" id="MBC8585087.1"/>
    </source>
</evidence>
<dbReference type="PANTHER" id="PTHR42885">
    <property type="entry name" value="HISTIDINOL-PHOSPHATE AMINOTRANSFERASE-RELATED"/>
    <property type="match status" value="1"/>
</dbReference>
<evidence type="ECO:0000256" key="4">
    <source>
        <dbReference type="ARBA" id="ARBA00012285"/>
    </source>
</evidence>
<dbReference type="SUPFAM" id="SSF53383">
    <property type="entry name" value="PLP-dependent transferases"/>
    <property type="match status" value="1"/>
</dbReference>
<dbReference type="GO" id="GO:0048472">
    <property type="term" value="F:threonine-phosphate decarboxylase activity"/>
    <property type="evidence" value="ECO:0007669"/>
    <property type="project" value="UniProtKB-EC"/>
</dbReference>
<dbReference type="EMBL" id="JACRTD010000003">
    <property type="protein sequence ID" value="MBC8585087.1"/>
    <property type="molecule type" value="Genomic_DNA"/>
</dbReference>
<dbReference type="CDD" id="cd00609">
    <property type="entry name" value="AAT_like"/>
    <property type="match status" value="1"/>
</dbReference>
<organism evidence="11 12">
    <name type="scientific">Youxingia wuxianensis</name>
    <dbReference type="NCBI Taxonomy" id="2763678"/>
    <lineage>
        <taxon>Bacteria</taxon>
        <taxon>Bacillati</taxon>
        <taxon>Bacillota</taxon>
        <taxon>Clostridia</taxon>
        <taxon>Eubacteriales</taxon>
        <taxon>Oscillospiraceae</taxon>
        <taxon>Youxingia</taxon>
    </lineage>
</organism>
<feature type="domain" description="Aminotransferase class I/classII large" evidence="10">
    <location>
        <begin position="16"/>
        <end position="344"/>
    </location>
</feature>
<evidence type="ECO:0000256" key="9">
    <source>
        <dbReference type="ARBA" id="ARBA00048531"/>
    </source>
</evidence>
<evidence type="ECO:0000256" key="6">
    <source>
        <dbReference type="ARBA" id="ARBA00022898"/>
    </source>
</evidence>
<dbReference type="InterPro" id="IPR015422">
    <property type="entry name" value="PyrdxlP-dep_Trfase_small"/>
</dbReference>
<dbReference type="AlphaFoldDB" id="A0A926ICD6"/>
<reference evidence="11" key="1">
    <citation type="submission" date="2020-08" db="EMBL/GenBank/DDBJ databases">
        <title>Genome public.</title>
        <authorList>
            <person name="Liu C."/>
            <person name="Sun Q."/>
        </authorList>
    </citation>
    <scope>NUCLEOTIDE SEQUENCE</scope>
    <source>
        <strain evidence="11">NSJ-64</strain>
    </source>
</reference>
<protein>
    <recommendedName>
        <fullName evidence="4">threonine-phosphate decarboxylase</fullName>
        <ecNumber evidence="4">4.1.1.81</ecNumber>
    </recommendedName>
    <alternativeName>
        <fullName evidence="8">L-threonine-O-3-phosphate decarboxylase</fullName>
    </alternativeName>
</protein>
<evidence type="ECO:0000256" key="1">
    <source>
        <dbReference type="ARBA" id="ARBA00001933"/>
    </source>
</evidence>
<evidence type="ECO:0000256" key="3">
    <source>
        <dbReference type="ARBA" id="ARBA00004953"/>
    </source>
</evidence>
<comment type="catalytic activity">
    <reaction evidence="9">
        <text>O-phospho-L-threonine + H(+) = (R)-1-aminopropan-2-yl phosphate + CO2</text>
        <dbReference type="Rhea" id="RHEA:11492"/>
        <dbReference type="ChEBI" id="CHEBI:15378"/>
        <dbReference type="ChEBI" id="CHEBI:16526"/>
        <dbReference type="ChEBI" id="CHEBI:58563"/>
        <dbReference type="ChEBI" id="CHEBI:58675"/>
        <dbReference type="EC" id="4.1.1.81"/>
    </reaction>
</comment>
<keyword evidence="5" id="KW-0169">Cobalamin biosynthesis</keyword>
<keyword evidence="6" id="KW-0663">Pyridoxal phosphate</keyword>
<dbReference type="GO" id="GO:0030170">
    <property type="term" value="F:pyridoxal phosphate binding"/>
    <property type="evidence" value="ECO:0007669"/>
    <property type="project" value="InterPro"/>
</dbReference>
<keyword evidence="7 11" id="KW-0456">Lyase</keyword>
<dbReference type="Gene3D" id="3.90.1150.10">
    <property type="entry name" value="Aspartate Aminotransferase, domain 1"/>
    <property type="match status" value="1"/>
</dbReference>
<name>A0A926ICD6_9FIRM</name>